<protein>
    <submittedName>
        <fullName evidence="1">Uncharacterized protein</fullName>
    </submittedName>
</protein>
<proteinExistence type="predicted"/>
<dbReference type="Proteomes" id="UP000616151">
    <property type="component" value="Unassembled WGS sequence"/>
</dbReference>
<accession>A0ACC5RF59</accession>
<comment type="caution">
    <text evidence="1">The sequence shown here is derived from an EMBL/GenBank/DDBJ whole genome shotgun (WGS) entry which is preliminary data.</text>
</comment>
<organism evidence="1 2">
    <name type="scientific">Taklimakanibacter albus</name>
    <dbReference type="NCBI Taxonomy" id="2800327"/>
    <lineage>
        <taxon>Bacteria</taxon>
        <taxon>Pseudomonadati</taxon>
        <taxon>Pseudomonadota</taxon>
        <taxon>Alphaproteobacteria</taxon>
        <taxon>Hyphomicrobiales</taxon>
        <taxon>Aestuariivirgaceae</taxon>
        <taxon>Taklimakanibacter</taxon>
    </lineage>
</organism>
<name>A0ACC5RF59_9HYPH</name>
<gene>
    <name evidence="1" type="ORF">JHL16_32210</name>
</gene>
<sequence>MTDIIPTAPISIRRSSLPRLSLPKIDMGASLYAIARLWSNALHLAYVAPYTNRRPPVIPDKDIEGRNPDW</sequence>
<dbReference type="EMBL" id="JAENHL010000008">
    <property type="protein sequence ID" value="MBK1871075.1"/>
    <property type="molecule type" value="Genomic_DNA"/>
</dbReference>
<evidence type="ECO:0000313" key="1">
    <source>
        <dbReference type="EMBL" id="MBK1871075.1"/>
    </source>
</evidence>
<keyword evidence="2" id="KW-1185">Reference proteome</keyword>
<reference evidence="1" key="1">
    <citation type="submission" date="2021-01" db="EMBL/GenBank/DDBJ databases">
        <authorList>
            <person name="Sun Q."/>
        </authorList>
    </citation>
    <scope>NUCLEOTIDE SEQUENCE</scope>
    <source>
        <strain evidence="1">YIM B02566</strain>
    </source>
</reference>
<evidence type="ECO:0000313" key="2">
    <source>
        <dbReference type="Proteomes" id="UP000616151"/>
    </source>
</evidence>